<dbReference type="EMBL" id="JABCRI010000016">
    <property type="protein sequence ID" value="KAF8392742.1"/>
    <property type="molecule type" value="Genomic_DNA"/>
</dbReference>
<comment type="subcellular location">
    <subcellularLocation>
        <location evidence="1 5">Nucleus</location>
    </subcellularLocation>
</comment>
<evidence type="ECO:0000256" key="5">
    <source>
        <dbReference type="RuleBase" id="RU364132"/>
    </source>
</evidence>
<dbReference type="Pfam" id="PF04939">
    <property type="entry name" value="RRS1"/>
    <property type="match status" value="1"/>
</dbReference>
<keyword evidence="7" id="KW-1185">Reference proteome</keyword>
<dbReference type="GO" id="GO:0005634">
    <property type="term" value="C:nucleus"/>
    <property type="evidence" value="ECO:0007669"/>
    <property type="project" value="UniProtKB-SubCell"/>
</dbReference>
<gene>
    <name evidence="6" type="ORF">HHK36_023091</name>
</gene>
<organism evidence="6 7">
    <name type="scientific">Tetracentron sinense</name>
    <name type="common">Spur-leaf</name>
    <dbReference type="NCBI Taxonomy" id="13715"/>
    <lineage>
        <taxon>Eukaryota</taxon>
        <taxon>Viridiplantae</taxon>
        <taxon>Streptophyta</taxon>
        <taxon>Embryophyta</taxon>
        <taxon>Tracheophyta</taxon>
        <taxon>Spermatophyta</taxon>
        <taxon>Magnoliopsida</taxon>
        <taxon>Trochodendrales</taxon>
        <taxon>Trochodendraceae</taxon>
        <taxon>Tetracentron</taxon>
    </lineage>
</organism>
<name>A0A834YQP1_TETSI</name>
<evidence type="ECO:0000256" key="2">
    <source>
        <dbReference type="ARBA" id="ARBA00010077"/>
    </source>
</evidence>
<accession>A0A834YQP1</accession>
<reference evidence="6 7" key="1">
    <citation type="submission" date="2020-04" db="EMBL/GenBank/DDBJ databases">
        <title>Plant Genome Project.</title>
        <authorList>
            <person name="Zhang R.-G."/>
        </authorList>
    </citation>
    <scope>NUCLEOTIDE SEQUENCE [LARGE SCALE GENOMIC DNA]</scope>
    <source>
        <strain evidence="6">YNK0</strain>
        <tissue evidence="6">Leaf</tissue>
    </source>
</reference>
<evidence type="ECO:0000256" key="3">
    <source>
        <dbReference type="ARBA" id="ARBA00022517"/>
    </source>
</evidence>
<dbReference type="InterPro" id="IPR007023">
    <property type="entry name" value="Ribosom_reg"/>
</dbReference>
<proteinExistence type="inferred from homology"/>
<dbReference type="OrthoDB" id="1932975at2759"/>
<dbReference type="AlphaFoldDB" id="A0A834YQP1"/>
<protein>
    <recommendedName>
        <fullName evidence="5">Ribosome biogenesis regulatory protein</fullName>
    </recommendedName>
</protein>
<keyword evidence="4 5" id="KW-0539">Nucleus</keyword>
<evidence type="ECO:0000256" key="4">
    <source>
        <dbReference type="ARBA" id="ARBA00023242"/>
    </source>
</evidence>
<evidence type="ECO:0000256" key="1">
    <source>
        <dbReference type="ARBA" id="ARBA00004123"/>
    </source>
</evidence>
<dbReference type="Proteomes" id="UP000655225">
    <property type="component" value="Unassembled WGS sequence"/>
</dbReference>
<dbReference type="GO" id="GO:0042254">
    <property type="term" value="P:ribosome biogenesis"/>
    <property type="evidence" value="ECO:0007669"/>
    <property type="project" value="UniProtKB-KW"/>
</dbReference>
<evidence type="ECO:0000313" key="7">
    <source>
        <dbReference type="Proteomes" id="UP000655225"/>
    </source>
</evidence>
<comment type="function">
    <text evidence="5">Involved in ribosomal large subunit assembly.</text>
</comment>
<comment type="caution">
    <text evidence="6">The sequence shown here is derived from an EMBL/GenBank/DDBJ whole genome shotgun (WGS) entry which is preliminary data.</text>
</comment>
<comment type="similarity">
    <text evidence="2 5">Belongs to the RRS1 family.</text>
</comment>
<keyword evidence="3 5" id="KW-0690">Ribosome biogenesis</keyword>
<sequence>MLVCAPSNASTDELLGCALDRGFIDGIKNHKKDKIVYDEQTGTWKHRHGYDSVNDDKDVSITEAKITDGNSASSLESWSPFTLKPSSPILPCLRLQESESYAGVEPPGAMDTSRAFGLALEPF</sequence>
<evidence type="ECO:0000313" key="6">
    <source>
        <dbReference type="EMBL" id="KAF8392742.1"/>
    </source>
</evidence>